<feature type="transmembrane region" description="Helical" evidence="3">
    <location>
        <begin position="497"/>
        <end position="519"/>
    </location>
</feature>
<feature type="transmembrane region" description="Helical" evidence="3">
    <location>
        <begin position="176"/>
        <end position="194"/>
    </location>
</feature>
<feature type="transmembrane region" description="Helical" evidence="3">
    <location>
        <begin position="123"/>
        <end position="141"/>
    </location>
</feature>
<proteinExistence type="inferred from homology"/>
<feature type="transmembrane region" description="Helical" evidence="3">
    <location>
        <begin position="248"/>
        <end position="263"/>
    </location>
</feature>
<dbReference type="GO" id="GO:0016020">
    <property type="term" value="C:membrane"/>
    <property type="evidence" value="ECO:0007669"/>
    <property type="project" value="InterPro"/>
</dbReference>
<keyword evidence="7" id="KW-1185">Reference proteome</keyword>
<name>A0AAW7TBT9_9BACL</name>
<dbReference type="Pfam" id="PF01578">
    <property type="entry name" value="Cytochrom_C_asm"/>
    <property type="match status" value="1"/>
</dbReference>
<organism evidence="6 7">
    <name type="scientific">Anoxybacillus gonensis</name>
    <dbReference type="NCBI Taxonomy" id="198467"/>
    <lineage>
        <taxon>Bacteria</taxon>
        <taxon>Bacillati</taxon>
        <taxon>Bacillota</taxon>
        <taxon>Bacilli</taxon>
        <taxon>Bacillales</taxon>
        <taxon>Anoxybacillaceae</taxon>
        <taxon>Anoxybacillus</taxon>
    </lineage>
</organism>
<dbReference type="PANTHER" id="PTHR43653:SF1">
    <property type="entry name" value="CYTOCHROME C-TYPE BIOGENESIS PROTEIN CCMF"/>
    <property type="match status" value="1"/>
</dbReference>
<dbReference type="PANTHER" id="PTHR43653">
    <property type="entry name" value="CYTOCHROME C ASSEMBLY PROTEIN-RELATED"/>
    <property type="match status" value="1"/>
</dbReference>
<dbReference type="InterPro" id="IPR032523">
    <property type="entry name" value="CcmF_C"/>
</dbReference>
<dbReference type="GO" id="GO:0017004">
    <property type="term" value="P:cytochrome complex assembly"/>
    <property type="evidence" value="ECO:0007669"/>
    <property type="project" value="UniProtKB-KW"/>
</dbReference>
<dbReference type="InterPro" id="IPR002541">
    <property type="entry name" value="Cyt_c_assembly"/>
</dbReference>
<feature type="transmembrane region" description="Helical" evidence="3">
    <location>
        <begin position="393"/>
        <end position="413"/>
    </location>
</feature>
<dbReference type="EMBL" id="JAMOGB010000001">
    <property type="protein sequence ID" value="MDO0876248.1"/>
    <property type="molecule type" value="Genomic_DNA"/>
</dbReference>
<feature type="transmembrane region" description="Helical" evidence="3">
    <location>
        <begin position="206"/>
        <end position="228"/>
    </location>
</feature>
<keyword evidence="3" id="KW-0472">Membrane</keyword>
<dbReference type="AlphaFoldDB" id="A0AAW7TBT9"/>
<feature type="transmembrane region" description="Helical" evidence="3">
    <location>
        <begin position="621"/>
        <end position="640"/>
    </location>
</feature>
<accession>A0AAW7TBT9</accession>
<feature type="transmembrane region" description="Helical" evidence="3">
    <location>
        <begin position="40"/>
        <end position="61"/>
    </location>
</feature>
<feature type="transmembrane region" description="Helical" evidence="3">
    <location>
        <begin position="448"/>
        <end position="468"/>
    </location>
</feature>
<dbReference type="PRINTS" id="PR01410">
    <property type="entry name" value="CCBIOGENESIS"/>
</dbReference>
<reference evidence="6" key="1">
    <citation type="submission" date="2022-05" db="EMBL/GenBank/DDBJ databases">
        <title>Genome-based reclassification of Anoxybacillus salavatliensis Cihan et al. as a later heterotypic synonym of Anoxybacillus gonensis Belduz et al. 2003.</title>
        <authorList>
            <person name="Inan Bektas K."/>
            <person name="Guler H.I."/>
            <person name="Belduz A.O."/>
            <person name="Canakci S."/>
        </authorList>
    </citation>
    <scope>NUCLEOTIDE SEQUENCE</scope>
    <source>
        <strain evidence="6">NCIMB 13933</strain>
    </source>
</reference>
<feature type="transmembrane region" description="Helical" evidence="3">
    <location>
        <begin position="349"/>
        <end position="373"/>
    </location>
</feature>
<dbReference type="InterPro" id="IPR003567">
    <property type="entry name" value="Cyt_c_biogenesis"/>
</dbReference>
<dbReference type="GO" id="GO:0020037">
    <property type="term" value="F:heme binding"/>
    <property type="evidence" value="ECO:0007669"/>
    <property type="project" value="InterPro"/>
</dbReference>
<evidence type="ECO:0000313" key="7">
    <source>
        <dbReference type="Proteomes" id="UP001176117"/>
    </source>
</evidence>
<keyword evidence="3" id="KW-0812">Transmembrane</keyword>
<comment type="caution">
    <text evidence="6">The sequence shown here is derived from an EMBL/GenBank/DDBJ whole genome shotgun (WGS) entry which is preliminary data.</text>
</comment>
<evidence type="ECO:0000259" key="5">
    <source>
        <dbReference type="Pfam" id="PF16327"/>
    </source>
</evidence>
<evidence type="ECO:0000313" key="6">
    <source>
        <dbReference type="EMBL" id="MDO0876248.1"/>
    </source>
</evidence>
<feature type="transmembrane region" description="Helical" evidence="3">
    <location>
        <begin position="275"/>
        <end position="296"/>
    </location>
</feature>
<dbReference type="Pfam" id="PF16327">
    <property type="entry name" value="CcmF_C"/>
    <property type="match status" value="1"/>
</dbReference>
<evidence type="ECO:0000256" key="3">
    <source>
        <dbReference type="SAM" id="Phobius"/>
    </source>
</evidence>
<feature type="transmembrane region" description="Helical" evidence="3">
    <location>
        <begin position="6"/>
        <end position="28"/>
    </location>
</feature>
<dbReference type="Proteomes" id="UP001176117">
    <property type="component" value="Unassembled WGS sequence"/>
</dbReference>
<dbReference type="KEGG" id="agn:AFK25_09615"/>
<dbReference type="GO" id="GO:0015232">
    <property type="term" value="F:heme transmembrane transporter activity"/>
    <property type="evidence" value="ECO:0007669"/>
    <property type="project" value="InterPro"/>
</dbReference>
<dbReference type="GO" id="GO:0016829">
    <property type="term" value="F:lyase activity"/>
    <property type="evidence" value="ECO:0007669"/>
    <property type="project" value="UniProtKB-KW"/>
</dbReference>
<evidence type="ECO:0000256" key="2">
    <source>
        <dbReference type="ARBA" id="ARBA00022748"/>
    </source>
</evidence>
<comment type="similarity">
    <text evidence="1">Belongs to the CcmF/CycK/Ccl1/NrfE/CcsA family.</text>
</comment>
<feature type="domain" description="Cytochrome c assembly protein" evidence="4">
    <location>
        <begin position="88"/>
        <end position="294"/>
    </location>
</feature>
<gene>
    <name evidence="6" type="ORF">NBU54_00985</name>
</gene>
<keyword evidence="3" id="KW-1133">Transmembrane helix</keyword>
<keyword evidence="2" id="KW-0201">Cytochrome c-type biogenesis</keyword>
<evidence type="ECO:0000256" key="1">
    <source>
        <dbReference type="ARBA" id="ARBA00009186"/>
    </source>
</evidence>
<evidence type="ECO:0000259" key="4">
    <source>
        <dbReference type="Pfam" id="PF01578"/>
    </source>
</evidence>
<dbReference type="RefSeq" id="WP_035066856.1">
    <property type="nucleotide sequence ID" value="NZ_CP012152.1"/>
</dbReference>
<feature type="transmembrane region" description="Helical" evidence="3">
    <location>
        <begin position="308"/>
        <end position="328"/>
    </location>
</feature>
<keyword evidence="6" id="KW-0456">Lyase</keyword>
<protein>
    <submittedName>
        <fullName evidence="6">Heme lyase CcmF/NrfE family subunit</fullName>
    </submittedName>
</protein>
<feature type="transmembrane region" description="Helical" evidence="3">
    <location>
        <begin position="425"/>
        <end position="442"/>
    </location>
</feature>
<feature type="transmembrane region" description="Helical" evidence="3">
    <location>
        <begin position="81"/>
        <end position="111"/>
    </location>
</feature>
<feature type="domain" description="Cytochrome c-type biogenesis protein CcmF C-terminal" evidence="5">
    <location>
        <begin position="313"/>
        <end position="641"/>
    </location>
</feature>
<sequence>MYILGYTTMIASFIFSLYGLWAYGYGIKKKKETYVESGKGAVFAVFVTATIGICLLVYLLVTNHFEYKYVAAYTNSSLAWFYRFCALWAGNAGSLLLWAFLLSLFAFIIAYSKRTQAHALTPYALLVLLMNLVFFFLVLSINENPFKMTKTIPLDGNGLNPMLLHPGMIIHPVSTYVGYVTLAVPFAYTIGVLFQKDWSAIWVPLIRKWTLIAWVSLTIGNLVGAWWAYVELGWGGYWAWDPVENASFMPWLTTTALLHSLMMQEKKQMLKGWNVALVIVSYFLSLFGTFIVRSGVLTSVHAFSNSTLGTYFLVFIIVMFIVTMYVVADRAHVWKQNKVVIEHIFSKEMSFLVANLIFIGGMIAIFWGTIFPLVSETIMGRKVNVGAPYFNEVTAPIFLALILLMAICPIVPWKSASIPVMLRRLSMPAIVSGCIAVALYVMGKKDLYVILACFIVTFMIVVHIIELFRDVWKKKKGTQQSIIHVLAHLLKYNGRKYGGYIVHIGIAFIAFGVIGSQAYSEEMMKTLSLGESVKIGDYKLLYKSLDERYEKDKDVVYATLKVHEDNEKTNVLEVEKWFYHHWKEPSSEVALQSNVFEDLYIVLSSWESDRSATFLIKINPLVSWIWIGGVIMMIGAVIAMTHPMKGGRK</sequence>